<name>A0A7W9L409_9HYPH</name>
<comment type="caution">
    <text evidence="2">The sequence shown here is derived from an EMBL/GenBank/DDBJ whole genome shotgun (WGS) entry which is preliminary data.</text>
</comment>
<dbReference type="RefSeq" id="WP_183858541.1">
    <property type="nucleotide sequence ID" value="NZ_JACHOO010000013.1"/>
</dbReference>
<evidence type="ECO:0000313" key="2">
    <source>
        <dbReference type="EMBL" id="MBB5755107.1"/>
    </source>
</evidence>
<dbReference type="Gene3D" id="3.40.190.10">
    <property type="entry name" value="Periplasmic binding protein-like II"/>
    <property type="match status" value="2"/>
</dbReference>
<keyword evidence="3" id="KW-1185">Reference proteome</keyword>
<protein>
    <submittedName>
        <fullName evidence="2">ABC-type nitrate/sulfonate/bicarbonate transport system substrate-binding protein</fullName>
    </submittedName>
</protein>
<accession>A0A7W9L409</accession>
<dbReference type="Proteomes" id="UP000523821">
    <property type="component" value="Unassembled WGS sequence"/>
</dbReference>
<keyword evidence="1" id="KW-0732">Signal</keyword>
<proteinExistence type="predicted"/>
<sequence length="430" mass="46243">MQYDRRLIRFGAAMLLAGASLFTGAAFAQTAPEIPSVEVRYGHLPYYDHTQAIIGLDKGWFKEVGITFTPDDRGIVVNAEDGPGVFASGRVDVLSGSAQMMLPAIKSLPPFKVFFYADIFQGYAIMAQADSGAKSFAEFVAEGQAPDEAYRSTMAQLKGKRFAFPTEAAIKGFIDLALQKGALTLADVDAVGAPGDSANVALMQAGRADFQVGGVPSRMTLETAGFKPILTSGDLAAYAAASPDSVELRAVFHDGWLASDAWIEANYDTVLRIASVGFRINQFIADHPDDAAAIHTPFLNSVAGTSFENAMAKVAYSGLDPFWTFDQQEGWILDKANPLNAEYVIGSAIKIYEEQGLFQPGEVKWDQTTVAQKVYADLLDYKKKTDEILAGVEGKDLSAEAGELIEKAKAFYAAFDFLDAYRFASAATGG</sequence>
<gene>
    <name evidence="2" type="ORF">GGQ63_004206</name>
</gene>
<dbReference type="SUPFAM" id="SSF53850">
    <property type="entry name" value="Periplasmic binding protein-like II"/>
    <property type="match status" value="1"/>
</dbReference>
<evidence type="ECO:0000256" key="1">
    <source>
        <dbReference type="SAM" id="SignalP"/>
    </source>
</evidence>
<organism evidence="2 3">
    <name type="scientific">Prosthecomicrobium pneumaticum</name>
    <dbReference type="NCBI Taxonomy" id="81895"/>
    <lineage>
        <taxon>Bacteria</taxon>
        <taxon>Pseudomonadati</taxon>
        <taxon>Pseudomonadota</taxon>
        <taxon>Alphaproteobacteria</taxon>
        <taxon>Hyphomicrobiales</taxon>
        <taxon>Kaistiaceae</taxon>
        <taxon>Prosthecomicrobium</taxon>
    </lineage>
</organism>
<dbReference type="PANTHER" id="PTHR30024">
    <property type="entry name" value="ALIPHATIC SULFONATES-BINDING PROTEIN-RELATED"/>
    <property type="match status" value="1"/>
</dbReference>
<feature type="chain" id="PRO_5031232729" evidence="1">
    <location>
        <begin position="29"/>
        <end position="430"/>
    </location>
</feature>
<reference evidence="2 3" key="1">
    <citation type="submission" date="2020-08" db="EMBL/GenBank/DDBJ databases">
        <title>Genomic Encyclopedia of Type Strains, Phase IV (KMG-IV): sequencing the most valuable type-strain genomes for metagenomic binning, comparative biology and taxonomic classification.</title>
        <authorList>
            <person name="Goeker M."/>
        </authorList>
    </citation>
    <scope>NUCLEOTIDE SEQUENCE [LARGE SCALE GENOMIC DNA]</scope>
    <source>
        <strain evidence="2 3">DSM 16268</strain>
    </source>
</reference>
<dbReference type="EMBL" id="JACHOO010000013">
    <property type="protein sequence ID" value="MBB5755107.1"/>
    <property type="molecule type" value="Genomic_DNA"/>
</dbReference>
<evidence type="ECO:0000313" key="3">
    <source>
        <dbReference type="Proteomes" id="UP000523821"/>
    </source>
</evidence>
<feature type="signal peptide" evidence="1">
    <location>
        <begin position="1"/>
        <end position="28"/>
    </location>
</feature>
<dbReference type="AlphaFoldDB" id="A0A7W9L409"/>